<sequence>YIQPELIQQALTDEIEQTIADYYGIDISQPQFPVIEELLQNMQKYGYQLSKTALCVLFTIQLDSHQFNVSHSAMCLSQLQGYVSAQLTKYTLELPPVYHSLISVEELQQLSSFLQNYVQNYKFFRYLFKPQSLLKLQCQKTVLVTQIQNQSQLCRIEQQIDAKKQKTPLQTAKEKQTEPFNVTVQPLQQATLYVKPPEPTVQEIRHQQIVNQIKEIKQTVKEVSVEEKVDVEKFAKIIELQVQQELEKMRTKMAEKKK</sequence>
<dbReference type="InterPro" id="IPR032727">
    <property type="entry name" value="CLAMP"/>
</dbReference>
<feature type="non-terminal residue" evidence="1">
    <location>
        <position position="1"/>
    </location>
</feature>
<reference evidence="1" key="1">
    <citation type="submission" date="2015-07" db="EMBL/GenBank/DDBJ databases">
        <title>Adaptation to a free-living lifestyle via gene acquisitions in the diplomonad Trepomonas sp. PC1.</title>
        <authorList>
            <person name="Xu F."/>
            <person name="Jerlstrom-Hultqvist J."/>
            <person name="Kolisko M."/>
            <person name="Simpson A.G.B."/>
            <person name="Roger A.J."/>
            <person name="Svard S.G."/>
            <person name="Andersson J.O."/>
        </authorList>
    </citation>
    <scope>NUCLEOTIDE SEQUENCE</scope>
    <source>
        <strain evidence="1">PC1</strain>
    </source>
</reference>
<organism evidence="1">
    <name type="scientific">Trepomonas sp. PC1</name>
    <dbReference type="NCBI Taxonomy" id="1076344"/>
    <lineage>
        <taxon>Eukaryota</taxon>
        <taxon>Metamonada</taxon>
        <taxon>Diplomonadida</taxon>
        <taxon>Hexamitidae</taxon>
        <taxon>Hexamitinae</taxon>
        <taxon>Trepomonas</taxon>
    </lineage>
</organism>
<gene>
    <name evidence="1" type="ORF">TPC1_12064</name>
</gene>
<proteinExistence type="predicted"/>
<evidence type="ECO:0000313" key="1">
    <source>
        <dbReference type="EMBL" id="JAP95060.1"/>
    </source>
</evidence>
<dbReference type="AlphaFoldDB" id="A0A146KE02"/>
<dbReference type="Pfam" id="PF14769">
    <property type="entry name" value="CLAMP"/>
    <property type="match status" value="1"/>
</dbReference>
<accession>A0A146KE02</accession>
<name>A0A146KE02_9EUKA</name>
<dbReference type="EMBL" id="GDID01001546">
    <property type="protein sequence ID" value="JAP95060.1"/>
    <property type="molecule type" value="Transcribed_RNA"/>
</dbReference>
<protein>
    <submittedName>
        <fullName evidence="1">Uncharacterized protein</fullName>
    </submittedName>
</protein>